<gene>
    <name evidence="2" type="ORF">CUR178_07964</name>
</gene>
<feature type="compositionally biased region" description="Low complexity" evidence="1">
    <location>
        <begin position="138"/>
        <end position="155"/>
    </location>
</feature>
<feature type="compositionally biased region" description="Basic residues" evidence="1">
    <location>
        <begin position="110"/>
        <end position="132"/>
    </location>
</feature>
<reference evidence="2 3" key="1">
    <citation type="submission" date="2021-02" db="EMBL/GenBank/DDBJ databases">
        <title>Leishmania (Mundinia) enrietti genome sequencing and assembly.</title>
        <authorList>
            <person name="Almutairi H."/>
            <person name="Gatherer D."/>
        </authorList>
    </citation>
    <scope>NUCLEOTIDE SEQUENCE [LARGE SCALE GENOMIC DNA]</scope>
    <source>
        <strain evidence="2">CUR178</strain>
    </source>
</reference>
<feature type="region of interest" description="Disordered" evidence="1">
    <location>
        <begin position="101"/>
        <end position="183"/>
    </location>
</feature>
<accession>A0A836GR33</accession>
<evidence type="ECO:0000313" key="2">
    <source>
        <dbReference type="EMBL" id="KAG5486597.1"/>
    </source>
</evidence>
<dbReference type="AlphaFoldDB" id="A0A836GR33"/>
<name>A0A836GR33_LEIEN</name>
<feature type="region of interest" description="Disordered" evidence="1">
    <location>
        <begin position="47"/>
        <end position="71"/>
    </location>
</feature>
<keyword evidence="3" id="KW-1185">Reference proteome</keyword>
<proteinExistence type="predicted"/>
<dbReference type="KEGG" id="lenr:94175109"/>
<sequence>MFLGCPQHYLTLTCLADIHRPPTSRHALPYPPTSLAYITAEAPSVTYGPRAAPELRPTRTRSSRPASRTSSCSARCPAVAVAASSARWQPSPVAVCWATASAATSTATTTRRRRSRQRRSSWHRRRSRRGTPARHNLSATPSASRRTPSPPTAASGRGTTLHSARKRTRCRSLQRNTDETSRI</sequence>
<protein>
    <submittedName>
        <fullName evidence="2">Uncharacterized protein</fullName>
    </submittedName>
</protein>
<evidence type="ECO:0000313" key="3">
    <source>
        <dbReference type="Proteomes" id="UP000674179"/>
    </source>
</evidence>
<comment type="caution">
    <text evidence="2">The sequence shown here is derived from an EMBL/GenBank/DDBJ whole genome shotgun (WGS) entry which is preliminary data.</text>
</comment>
<feature type="compositionally biased region" description="Basic residues" evidence="1">
    <location>
        <begin position="163"/>
        <end position="172"/>
    </location>
</feature>
<dbReference type="GeneID" id="94175109"/>
<organism evidence="2 3">
    <name type="scientific">Leishmania enriettii</name>
    <dbReference type="NCBI Taxonomy" id="5663"/>
    <lineage>
        <taxon>Eukaryota</taxon>
        <taxon>Discoba</taxon>
        <taxon>Euglenozoa</taxon>
        <taxon>Kinetoplastea</taxon>
        <taxon>Metakinetoplastina</taxon>
        <taxon>Trypanosomatida</taxon>
        <taxon>Trypanosomatidae</taxon>
        <taxon>Leishmaniinae</taxon>
        <taxon>Leishmania</taxon>
    </lineage>
</organism>
<dbReference type="EMBL" id="JAFHKP010000004">
    <property type="protein sequence ID" value="KAG5486597.1"/>
    <property type="molecule type" value="Genomic_DNA"/>
</dbReference>
<dbReference type="Proteomes" id="UP000674179">
    <property type="component" value="Chromosome 4"/>
</dbReference>
<dbReference type="RefSeq" id="XP_067695931.1">
    <property type="nucleotide sequence ID" value="XM_067839599.1"/>
</dbReference>
<evidence type="ECO:0000256" key="1">
    <source>
        <dbReference type="SAM" id="MobiDB-lite"/>
    </source>
</evidence>